<sequence>MKRLLLRAVVKWNLSCWANYVSHPLDRMRMRVFELFSLGNQWEQVSRERHILPDDAVANGMGNLFSPFRVARANARSTKLALLGAFVNLYRIGRITAAALKSSRDHPRVEDVAGLLTGEGQIVARPGLRRPTASADIFPDFFEGGPPRRSRPEILRAPSCRLRFVALTNT</sequence>
<gene>
    <name evidence="1" type="ORF">Poly24_17190</name>
</gene>
<keyword evidence="2" id="KW-1185">Reference proteome</keyword>
<proteinExistence type="predicted"/>
<organism evidence="1 2">
    <name type="scientific">Rosistilla carotiformis</name>
    <dbReference type="NCBI Taxonomy" id="2528017"/>
    <lineage>
        <taxon>Bacteria</taxon>
        <taxon>Pseudomonadati</taxon>
        <taxon>Planctomycetota</taxon>
        <taxon>Planctomycetia</taxon>
        <taxon>Pirellulales</taxon>
        <taxon>Pirellulaceae</taxon>
        <taxon>Rosistilla</taxon>
    </lineage>
</organism>
<dbReference type="EMBL" id="CP036348">
    <property type="protein sequence ID" value="QDV68013.1"/>
    <property type="molecule type" value="Genomic_DNA"/>
</dbReference>
<dbReference type="KEGG" id="rcf:Poly24_17190"/>
<name>A0A518JR47_9BACT</name>
<dbReference type="Proteomes" id="UP000315082">
    <property type="component" value="Chromosome"/>
</dbReference>
<evidence type="ECO:0000313" key="2">
    <source>
        <dbReference type="Proteomes" id="UP000315082"/>
    </source>
</evidence>
<reference evidence="1 2" key="1">
    <citation type="submission" date="2019-02" db="EMBL/GenBank/DDBJ databases">
        <title>Deep-cultivation of Planctomycetes and their phenomic and genomic characterization uncovers novel biology.</title>
        <authorList>
            <person name="Wiegand S."/>
            <person name="Jogler M."/>
            <person name="Boedeker C."/>
            <person name="Pinto D."/>
            <person name="Vollmers J."/>
            <person name="Rivas-Marin E."/>
            <person name="Kohn T."/>
            <person name="Peeters S.H."/>
            <person name="Heuer A."/>
            <person name="Rast P."/>
            <person name="Oberbeckmann S."/>
            <person name="Bunk B."/>
            <person name="Jeske O."/>
            <person name="Meyerdierks A."/>
            <person name="Storesund J.E."/>
            <person name="Kallscheuer N."/>
            <person name="Luecker S."/>
            <person name="Lage O.M."/>
            <person name="Pohl T."/>
            <person name="Merkel B.J."/>
            <person name="Hornburger P."/>
            <person name="Mueller R.-W."/>
            <person name="Bruemmer F."/>
            <person name="Labrenz M."/>
            <person name="Spormann A.M."/>
            <person name="Op den Camp H."/>
            <person name="Overmann J."/>
            <person name="Amann R."/>
            <person name="Jetten M.S.M."/>
            <person name="Mascher T."/>
            <person name="Medema M.H."/>
            <person name="Devos D.P."/>
            <person name="Kaster A.-K."/>
            <person name="Ovreas L."/>
            <person name="Rohde M."/>
            <person name="Galperin M.Y."/>
            <person name="Jogler C."/>
        </authorList>
    </citation>
    <scope>NUCLEOTIDE SEQUENCE [LARGE SCALE GENOMIC DNA]</scope>
    <source>
        <strain evidence="1 2">Poly24</strain>
    </source>
</reference>
<protein>
    <submittedName>
        <fullName evidence="1">Uncharacterized protein</fullName>
    </submittedName>
</protein>
<accession>A0A518JR47</accession>
<dbReference type="AlphaFoldDB" id="A0A518JR47"/>
<evidence type="ECO:0000313" key="1">
    <source>
        <dbReference type="EMBL" id="QDV68013.1"/>
    </source>
</evidence>